<keyword evidence="12" id="KW-1185">Reference proteome</keyword>
<name>A0A2J6RPL6_HYAVF</name>
<gene>
    <name evidence="11" type="ORF">L207DRAFT_488263</name>
</gene>
<comment type="similarity">
    <text evidence="2 9">Belongs to the peptidase M76 family.</text>
</comment>
<dbReference type="GO" id="GO:0046872">
    <property type="term" value="F:metal ion binding"/>
    <property type="evidence" value="ECO:0007669"/>
    <property type="project" value="UniProtKB-KW"/>
</dbReference>
<organism evidence="11 12">
    <name type="scientific">Hyaloscypha variabilis (strain UAMH 11265 / GT02V1 / F)</name>
    <name type="common">Meliniomyces variabilis</name>
    <dbReference type="NCBI Taxonomy" id="1149755"/>
    <lineage>
        <taxon>Eukaryota</taxon>
        <taxon>Fungi</taxon>
        <taxon>Dikarya</taxon>
        <taxon>Ascomycota</taxon>
        <taxon>Pezizomycotina</taxon>
        <taxon>Leotiomycetes</taxon>
        <taxon>Helotiales</taxon>
        <taxon>Hyaloscyphaceae</taxon>
        <taxon>Hyaloscypha</taxon>
        <taxon>Hyaloscypha variabilis</taxon>
    </lineage>
</organism>
<dbReference type="GO" id="GO:0033615">
    <property type="term" value="P:mitochondrial proton-transporting ATP synthase complex assembly"/>
    <property type="evidence" value="ECO:0007669"/>
    <property type="project" value="TreeGrafter"/>
</dbReference>
<reference evidence="11 12" key="1">
    <citation type="submission" date="2016-04" db="EMBL/GenBank/DDBJ databases">
        <title>A degradative enzymes factory behind the ericoid mycorrhizal symbiosis.</title>
        <authorList>
            <consortium name="DOE Joint Genome Institute"/>
            <person name="Martino E."/>
            <person name="Morin E."/>
            <person name="Grelet G."/>
            <person name="Kuo A."/>
            <person name="Kohler A."/>
            <person name="Daghino S."/>
            <person name="Barry K."/>
            <person name="Choi C."/>
            <person name="Cichocki N."/>
            <person name="Clum A."/>
            <person name="Copeland A."/>
            <person name="Hainaut M."/>
            <person name="Haridas S."/>
            <person name="Labutti K."/>
            <person name="Lindquist E."/>
            <person name="Lipzen A."/>
            <person name="Khouja H.-R."/>
            <person name="Murat C."/>
            <person name="Ohm R."/>
            <person name="Olson A."/>
            <person name="Spatafora J."/>
            <person name="Veneault-Fourrey C."/>
            <person name="Henrissat B."/>
            <person name="Grigoriev I."/>
            <person name="Martin F."/>
            <person name="Perotto S."/>
        </authorList>
    </citation>
    <scope>NUCLEOTIDE SEQUENCE [LARGE SCALE GENOMIC DNA]</scope>
    <source>
        <strain evidence="11 12">F</strain>
    </source>
</reference>
<comment type="function">
    <text evidence="8">Has a dual role in the assembly of mitochondrial ATPase. Acts as a protease that removes N-terminal residues of mitochondrial ATPase CF(0) subunit 6 at the intermembrane space side. Also involved in the correct assembly of the membrane-embedded ATPase CF(0) particle, probably mediating association of subunit 6 with the subunit 9 ring.</text>
</comment>
<evidence type="ECO:0000256" key="10">
    <source>
        <dbReference type="SAM" id="MobiDB-lite"/>
    </source>
</evidence>
<dbReference type="PANTHER" id="PTHR21711">
    <property type="entry name" value="MITOCHONDRIAL INNER MEMBRANE PROTEASE"/>
    <property type="match status" value="1"/>
</dbReference>
<dbReference type="GO" id="GO:0004222">
    <property type="term" value="F:metalloendopeptidase activity"/>
    <property type="evidence" value="ECO:0007669"/>
    <property type="project" value="InterPro"/>
</dbReference>
<protein>
    <recommendedName>
        <fullName evidence="3 9">Mitochondrial inner membrane protease ATP23</fullName>
        <ecNumber evidence="9">3.4.24.-</ecNumber>
    </recommendedName>
</protein>
<dbReference type="Proteomes" id="UP000235786">
    <property type="component" value="Unassembled WGS sequence"/>
</dbReference>
<dbReference type="EC" id="3.4.24.-" evidence="9"/>
<evidence type="ECO:0000256" key="5">
    <source>
        <dbReference type="ARBA" id="ARBA00022723"/>
    </source>
</evidence>
<evidence type="ECO:0000313" key="11">
    <source>
        <dbReference type="EMBL" id="PMD40455.1"/>
    </source>
</evidence>
<dbReference type="OrthoDB" id="285308at2759"/>
<dbReference type="InterPro" id="IPR019165">
    <property type="entry name" value="Peptidase_M76_ATP23"/>
</dbReference>
<evidence type="ECO:0000256" key="2">
    <source>
        <dbReference type="ARBA" id="ARBA00009915"/>
    </source>
</evidence>
<keyword evidence="6 9" id="KW-0378">Hydrolase</keyword>
<comment type="subcellular location">
    <subcellularLocation>
        <location evidence="1 9">Mitochondrion inner membrane</location>
        <topology evidence="1 9">Peripheral membrane protein</topology>
        <orientation evidence="1 9">Intermembrane side</orientation>
    </subcellularLocation>
</comment>
<keyword evidence="9" id="KW-0472">Membrane</keyword>
<evidence type="ECO:0000256" key="9">
    <source>
        <dbReference type="RuleBase" id="RU364057"/>
    </source>
</evidence>
<evidence type="ECO:0000256" key="1">
    <source>
        <dbReference type="ARBA" id="ARBA00004137"/>
    </source>
</evidence>
<sequence length="264" mass="30970">MLLEQQNKKRSMTTRESADSFAKPTEQKPWSAANDNDPAQTGYDPEAPWTNIYNILRGRMTPAGQHYFREDKYIQNEARDCKNCDEWRDWCFKYSPTVIFLKQNIEALNGDLNARNVRCRRCPTRRTDEGGFVRQGGGFSPDHGILICANEMRDRKHLEDTLAHEMVHAWDHLRWKVDWADLRHAACTEIRASSLSGECRFMREFWTRSNWKITQQHQNCVRTRAVKSVMARPACKDDVEAVKVVNEVWDSCFSDTRPFDEIYR</sequence>
<proteinExistence type="inferred from homology"/>
<dbReference type="STRING" id="1149755.A0A2J6RPL6"/>
<evidence type="ECO:0000256" key="6">
    <source>
        <dbReference type="ARBA" id="ARBA00022801"/>
    </source>
</evidence>
<evidence type="ECO:0000256" key="4">
    <source>
        <dbReference type="ARBA" id="ARBA00022670"/>
    </source>
</evidence>
<dbReference type="AlphaFoldDB" id="A0A2J6RPL6"/>
<dbReference type="EMBL" id="KZ613945">
    <property type="protein sequence ID" value="PMD40455.1"/>
    <property type="molecule type" value="Genomic_DNA"/>
</dbReference>
<dbReference type="GO" id="GO:0034982">
    <property type="term" value="P:mitochondrial protein processing"/>
    <property type="evidence" value="ECO:0007669"/>
    <property type="project" value="TreeGrafter"/>
</dbReference>
<keyword evidence="9" id="KW-0496">Mitochondrion</keyword>
<evidence type="ECO:0000313" key="12">
    <source>
        <dbReference type="Proteomes" id="UP000235786"/>
    </source>
</evidence>
<evidence type="ECO:0000256" key="3">
    <source>
        <dbReference type="ARBA" id="ARBA00014615"/>
    </source>
</evidence>
<keyword evidence="9" id="KW-0999">Mitochondrion inner membrane</keyword>
<keyword evidence="5 9" id="KW-0479">Metal-binding</keyword>
<keyword evidence="7 9" id="KW-0482">Metalloprotease</keyword>
<keyword evidence="4 9" id="KW-0645">Protease</keyword>
<dbReference type="Pfam" id="PF09768">
    <property type="entry name" value="Peptidase_M76"/>
    <property type="match status" value="1"/>
</dbReference>
<dbReference type="GO" id="GO:0005743">
    <property type="term" value="C:mitochondrial inner membrane"/>
    <property type="evidence" value="ECO:0007669"/>
    <property type="project" value="UniProtKB-SubCell"/>
</dbReference>
<evidence type="ECO:0000256" key="8">
    <source>
        <dbReference type="ARBA" id="ARBA00025322"/>
    </source>
</evidence>
<dbReference type="PANTHER" id="PTHR21711:SF0">
    <property type="entry name" value="MITOCHONDRIAL INNER MEMBRANE PROTEASE ATP23 HOMOLOG"/>
    <property type="match status" value="1"/>
</dbReference>
<evidence type="ECO:0000256" key="7">
    <source>
        <dbReference type="ARBA" id="ARBA00023049"/>
    </source>
</evidence>
<feature type="region of interest" description="Disordered" evidence="10">
    <location>
        <begin position="1"/>
        <end position="45"/>
    </location>
</feature>
<accession>A0A2J6RPL6</accession>